<sequence length="500" mass="53778">MPDITTSTPSSPIASHPKKPPPEIQPMSATGEAAAVSAAVNESSDCGGDNAGGVSKKSVWKSVNGVVEPAPVMGGSAWPTITESTRGSPKSSSSSAKNLSDASSSVAQEQVTTIHAPQKQATANGHLNSNHNRNKQPYRQRSMKKGGSTGAGSGQSGAIRPPPPPPPPPFPIPFGNLLPPGIEMPLREPAPYLSNNREARPVGGVGSHSPRNPSRRGNFGSRPAGDGGYNNSYGARHDQDRDRNASRNPSGRDVHMHHMVPPPPPPPPPRGLARPVLPGPIPYIPPRHVRPFGNPMPFDMVPPYLYVPPMPPDSFRTVPLVLPPPPHIYFPLIDPNLRTLLLNQIDYYFSEGNLVKDDFLRSNMDDQGWVSISLIASFPRVSKLTNDVQLILDTLGASTVVEVQGDKIRRRENWQKWIPSVSQSLPDLGSQSQPQSESTDIMLATSIQEVHLDKETTNKVNSTDTKIEQSETESSIVPSTDSMITQSEPAKGENPAEQSD</sequence>
<dbReference type="CDD" id="cd07323">
    <property type="entry name" value="LAM"/>
    <property type="match status" value="1"/>
</dbReference>
<proteinExistence type="predicted"/>
<feature type="compositionally biased region" description="Low complexity" evidence="1">
    <location>
        <begin position="84"/>
        <end position="105"/>
    </location>
</feature>
<dbReference type="InterPro" id="IPR036390">
    <property type="entry name" value="WH_DNA-bd_sf"/>
</dbReference>
<gene>
    <name evidence="2" type="ORF">DCAR_0519133</name>
</gene>
<feature type="compositionally biased region" description="Low complexity" evidence="1">
    <location>
        <begin position="28"/>
        <end position="44"/>
    </location>
</feature>
<accession>A0A164XQX4</accession>
<evidence type="ECO:0000313" key="2">
    <source>
        <dbReference type="EMBL" id="WOG99777.1"/>
    </source>
</evidence>
<evidence type="ECO:0000313" key="3">
    <source>
        <dbReference type="Proteomes" id="UP000077755"/>
    </source>
</evidence>
<dbReference type="EMBL" id="CP093347">
    <property type="protein sequence ID" value="WOG99777.1"/>
    <property type="molecule type" value="Genomic_DNA"/>
</dbReference>
<feature type="compositionally biased region" description="Pro residues" evidence="1">
    <location>
        <begin position="260"/>
        <end position="270"/>
    </location>
</feature>
<dbReference type="AlphaFoldDB" id="A0A164XQX4"/>
<dbReference type="GO" id="GO:0003723">
    <property type="term" value="F:RNA binding"/>
    <property type="evidence" value="ECO:0007669"/>
    <property type="project" value="UniProtKB-UniRule"/>
</dbReference>
<feature type="compositionally biased region" description="Low complexity" evidence="1">
    <location>
        <begin position="1"/>
        <end position="13"/>
    </location>
</feature>
<reference evidence="2" key="1">
    <citation type="journal article" date="2016" name="Nat. Genet.">
        <title>A high-quality carrot genome assembly provides new insights into carotenoid accumulation and asterid genome evolution.</title>
        <authorList>
            <person name="Iorizzo M."/>
            <person name="Ellison S."/>
            <person name="Senalik D."/>
            <person name="Zeng P."/>
            <person name="Satapoomin P."/>
            <person name="Huang J."/>
            <person name="Bowman M."/>
            <person name="Iovene M."/>
            <person name="Sanseverino W."/>
            <person name="Cavagnaro P."/>
            <person name="Yildiz M."/>
            <person name="Macko-Podgorni A."/>
            <person name="Moranska E."/>
            <person name="Grzebelus E."/>
            <person name="Grzebelus D."/>
            <person name="Ashrafi H."/>
            <person name="Zheng Z."/>
            <person name="Cheng S."/>
            <person name="Spooner D."/>
            <person name="Van Deynze A."/>
            <person name="Simon P."/>
        </authorList>
    </citation>
    <scope>NUCLEOTIDE SEQUENCE</scope>
    <source>
        <tissue evidence="2">Leaf</tissue>
    </source>
</reference>
<feature type="region of interest" description="Disordered" evidence="1">
    <location>
        <begin position="454"/>
        <end position="500"/>
    </location>
</feature>
<organism evidence="2 3">
    <name type="scientific">Daucus carota subsp. sativus</name>
    <name type="common">Carrot</name>
    <dbReference type="NCBI Taxonomy" id="79200"/>
    <lineage>
        <taxon>Eukaryota</taxon>
        <taxon>Viridiplantae</taxon>
        <taxon>Streptophyta</taxon>
        <taxon>Embryophyta</taxon>
        <taxon>Tracheophyta</taxon>
        <taxon>Spermatophyta</taxon>
        <taxon>Magnoliopsida</taxon>
        <taxon>eudicotyledons</taxon>
        <taxon>Gunneridae</taxon>
        <taxon>Pentapetalae</taxon>
        <taxon>asterids</taxon>
        <taxon>campanulids</taxon>
        <taxon>Apiales</taxon>
        <taxon>Apiaceae</taxon>
        <taxon>Apioideae</taxon>
        <taxon>Scandiceae</taxon>
        <taxon>Daucinae</taxon>
        <taxon>Daucus</taxon>
        <taxon>Daucus sect. Daucus</taxon>
    </lineage>
</organism>
<dbReference type="InterPro" id="IPR036388">
    <property type="entry name" value="WH-like_DNA-bd_sf"/>
</dbReference>
<reference evidence="2" key="2">
    <citation type="submission" date="2022-03" db="EMBL/GenBank/DDBJ databases">
        <title>Draft title - Genomic analysis of global carrot germplasm unveils the trajectory of domestication and the origin of high carotenoid orange carrot.</title>
        <authorList>
            <person name="Iorizzo M."/>
            <person name="Ellison S."/>
            <person name="Senalik D."/>
            <person name="Macko-Podgorni A."/>
            <person name="Grzebelus D."/>
            <person name="Bostan H."/>
            <person name="Rolling W."/>
            <person name="Curaba J."/>
            <person name="Simon P."/>
        </authorList>
    </citation>
    <scope>NUCLEOTIDE SEQUENCE</scope>
    <source>
        <tissue evidence="2">Leaf</tissue>
    </source>
</reference>
<dbReference type="PANTHER" id="PTHR22792:SF155">
    <property type="entry name" value="LA-RELATED PROTEIN 1C-LIKE"/>
    <property type="match status" value="1"/>
</dbReference>
<feature type="compositionally biased region" description="Basic residues" evidence="1">
    <location>
        <begin position="132"/>
        <end position="144"/>
    </location>
</feature>
<feature type="compositionally biased region" description="Pro residues" evidence="1">
    <location>
        <begin position="160"/>
        <end position="172"/>
    </location>
</feature>
<dbReference type="OrthoDB" id="340227at2759"/>
<dbReference type="InterPro" id="IPR045180">
    <property type="entry name" value="La_dom_prot"/>
</dbReference>
<dbReference type="Gramene" id="KZM93491">
    <property type="protein sequence ID" value="KZM93491"/>
    <property type="gene ID" value="DCAR_016736"/>
</dbReference>
<dbReference type="OMA" id="ERWEIWL"/>
<feature type="compositionally biased region" description="Polar residues" evidence="1">
    <location>
        <begin position="472"/>
        <end position="488"/>
    </location>
</feature>
<dbReference type="SUPFAM" id="SSF46785">
    <property type="entry name" value="Winged helix' DNA-binding domain"/>
    <property type="match status" value="1"/>
</dbReference>
<dbReference type="PROSITE" id="PS50961">
    <property type="entry name" value="HTH_LA"/>
    <property type="match status" value="1"/>
</dbReference>
<evidence type="ECO:0000256" key="1">
    <source>
        <dbReference type="SAM" id="MobiDB-lite"/>
    </source>
</evidence>
<dbReference type="SMART" id="SM00715">
    <property type="entry name" value="LA"/>
    <property type="match status" value="1"/>
</dbReference>
<dbReference type="KEGG" id="dcr:108223986"/>
<dbReference type="PANTHER" id="PTHR22792">
    <property type="entry name" value="LUPUS LA PROTEIN-RELATED"/>
    <property type="match status" value="1"/>
</dbReference>
<feature type="region of interest" description="Disordered" evidence="1">
    <location>
        <begin position="1"/>
        <end position="274"/>
    </location>
</feature>
<protein>
    <submittedName>
        <fullName evidence="2">Uncharacterized protein</fullName>
    </submittedName>
</protein>
<keyword evidence="3" id="KW-1185">Reference proteome</keyword>
<dbReference type="Proteomes" id="UP000077755">
    <property type="component" value="Chromosome 5"/>
</dbReference>
<dbReference type="InterPro" id="IPR006630">
    <property type="entry name" value="La_HTH"/>
</dbReference>
<dbReference type="Gene3D" id="1.10.10.10">
    <property type="entry name" value="Winged helix-like DNA-binding domain superfamily/Winged helix DNA-binding domain"/>
    <property type="match status" value="1"/>
</dbReference>
<feature type="compositionally biased region" description="Polar residues" evidence="1">
    <location>
        <begin position="106"/>
        <end position="131"/>
    </location>
</feature>
<name>A0A164XQX4_DAUCS</name>
<feature type="compositionally biased region" description="Basic and acidic residues" evidence="1">
    <location>
        <begin position="235"/>
        <end position="256"/>
    </location>
</feature>
<dbReference type="Pfam" id="PF05383">
    <property type="entry name" value="La"/>
    <property type="match status" value="1"/>
</dbReference>